<proteinExistence type="predicted"/>
<gene>
    <name evidence="2" type="ORF">G6O67_005842</name>
</gene>
<comment type="caution">
    <text evidence="2">The sequence shown here is derived from an EMBL/GenBank/DDBJ whole genome shotgun (WGS) entry which is preliminary data.</text>
</comment>
<name>A0A8H4LY24_9HYPO</name>
<keyword evidence="3" id="KW-1185">Reference proteome</keyword>
<feature type="compositionally biased region" description="Pro residues" evidence="1">
    <location>
        <begin position="43"/>
        <end position="53"/>
    </location>
</feature>
<dbReference type="AlphaFoldDB" id="A0A8H4LY24"/>
<evidence type="ECO:0000256" key="1">
    <source>
        <dbReference type="SAM" id="MobiDB-lite"/>
    </source>
</evidence>
<protein>
    <submittedName>
        <fullName evidence="2">Uncharacterized protein</fullName>
    </submittedName>
</protein>
<evidence type="ECO:0000313" key="2">
    <source>
        <dbReference type="EMBL" id="KAF4507177.1"/>
    </source>
</evidence>
<dbReference type="Proteomes" id="UP000557566">
    <property type="component" value="Unassembled WGS sequence"/>
</dbReference>
<sequence length="68" mass="7811">MQTRADAEMARRKDQLLSKWPIHPEKKLAVLYLVSRWMARTLHPPPALQPMAPPQLVQPGGEQRTTQN</sequence>
<dbReference type="EMBL" id="JAAVMX010000006">
    <property type="protein sequence ID" value="KAF4507177.1"/>
    <property type="molecule type" value="Genomic_DNA"/>
</dbReference>
<evidence type="ECO:0000313" key="3">
    <source>
        <dbReference type="Proteomes" id="UP000557566"/>
    </source>
</evidence>
<organism evidence="2 3">
    <name type="scientific">Ophiocordyceps sinensis</name>
    <dbReference type="NCBI Taxonomy" id="72228"/>
    <lineage>
        <taxon>Eukaryota</taxon>
        <taxon>Fungi</taxon>
        <taxon>Dikarya</taxon>
        <taxon>Ascomycota</taxon>
        <taxon>Pezizomycotina</taxon>
        <taxon>Sordariomycetes</taxon>
        <taxon>Hypocreomycetidae</taxon>
        <taxon>Hypocreales</taxon>
        <taxon>Ophiocordycipitaceae</taxon>
        <taxon>Ophiocordyceps</taxon>
    </lineage>
</organism>
<accession>A0A8H4LY24</accession>
<reference evidence="2 3" key="1">
    <citation type="journal article" date="2020" name="Genome Biol. Evol.">
        <title>A new high-quality draft genome assembly of the Chinese cordyceps Ophiocordyceps sinensis.</title>
        <authorList>
            <person name="Shu R."/>
            <person name="Zhang J."/>
            <person name="Meng Q."/>
            <person name="Zhang H."/>
            <person name="Zhou G."/>
            <person name="Li M."/>
            <person name="Wu P."/>
            <person name="Zhao Y."/>
            <person name="Chen C."/>
            <person name="Qin Q."/>
        </authorList>
    </citation>
    <scope>NUCLEOTIDE SEQUENCE [LARGE SCALE GENOMIC DNA]</scope>
    <source>
        <strain evidence="2 3">IOZ07</strain>
    </source>
</reference>
<feature type="region of interest" description="Disordered" evidence="1">
    <location>
        <begin position="43"/>
        <end position="68"/>
    </location>
</feature>